<organism evidence="1 2">
    <name type="scientific">Caligus rogercresseyi</name>
    <name type="common">Sea louse</name>
    <dbReference type="NCBI Taxonomy" id="217165"/>
    <lineage>
        <taxon>Eukaryota</taxon>
        <taxon>Metazoa</taxon>
        <taxon>Ecdysozoa</taxon>
        <taxon>Arthropoda</taxon>
        <taxon>Crustacea</taxon>
        <taxon>Multicrustacea</taxon>
        <taxon>Hexanauplia</taxon>
        <taxon>Copepoda</taxon>
        <taxon>Siphonostomatoida</taxon>
        <taxon>Caligidae</taxon>
        <taxon>Caligus</taxon>
    </lineage>
</organism>
<protein>
    <submittedName>
        <fullName evidence="1">Uncharacterized protein</fullName>
    </submittedName>
</protein>
<keyword evidence="2" id="KW-1185">Reference proteome</keyword>
<sequence>MSGRRPEAGDHKGAQPPIKLETARSAVFFSLYNTIGKALDIASPVQKTVKAKSVPWWTKHLATLRHKLNKLEPKRNFSSHREEYLITRNTYRAALRKEQKESWKKLCT</sequence>
<dbReference type="Proteomes" id="UP000595437">
    <property type="component" value="Chromosome 7"/>
</dbReference>
<reference evidence="2" key="1">
    <citation type="submission" date="2021-01" db="EMBL/GenBank/DDBJ databases">
        <title>Caligus Genome Assembly.</title>
        <authorList>
            <person name="Gallardo-Escarate C."/>
        </authorList>
    </citation>
    <scope>NUCLEOTIDE SEQUENCE [LARGE SCALE GENOMIC DNA]</scope>
</reference>
<dbReference type="AlphaFoldDB" id="A0A7T8HHS7"/>
<proteinExistence type="predicted"/>
<dbReference type="OrthoDB" id="6338095at2759"/>
<dbReference type="EMBL" id="CP045896">
    <property type="protein sequence ID" value="QQP50323.1"/>
    <property type="molecule type" value="Genomic_DNA"/>
</dbReference>
<evidence type="ECO:0000313" key="1">
    <source>
        <dbReference type="EMBL" id="QQP50323.1"/>
    </source>
</evidence>
<gene>
    <name evidence="1" type="ORF">FKW44_011290</name>
</gene>
<name>A0A7T8HHS7_CALRO</name>
<evidence type="ECO:0000313" key="2">
    <source>
        <dbReference type="Proteomes" id="UP000595437"/>
    </source>
</evidence>
<accession>A0A7T8HHS7</accession>